<evidence type="ECO:0000313" key="3">
    <source>
        <dbReference type="EMBL" id="KIM69725.1"/>
    </source>
</evidence>
<feature type="region of interest" description="Disordered" evidence="1">
    <location>
        <begin position="140"/>
        <end position="183"/>
    </location>
</feature>
<organism evidence="3 4">
    <name type="scientific">Scleroderma citrinum Foug A</name>
    <dbReference type="NCBI Taxonomy" id="1036808"/>
    <lineage>
        <taxon>Eukaryota</taxon>
        <taxon>Fungi</taxon>
        <taxon>Dikarya</taxon>
        <taxon>Basidiomycota</taxon>
        <taxon>Agaricomycotina</taxon>
        <taxon>Agaricomycetes</taxon>
        <taxon>Agaricomycetidae</taxon>
        <taxon>Boletales</taxon>
        <taxon>Sclerodermatineae</taxon>
        <taxon>Sclerodermataceae</taxon>
        <taxon>Scleroderma</taxon>
    </lineage>
</organism>
<evidence type="ECO:0000313" key="4">
    <source>
        <dbReference type="Proteomes" id="UP000053989"/>
    </source>
</evidence>
<feature type="transmembrane region" description="Helical" evidence="2">
    <location>
        <begin position="61"/>
        <end position="79"/>
    </location>
</feature>
<keyword evidence="2" id="KW-0812">Transmembrane</keyword>
<keyword evidence="2" id="KW-1133">Transmembrane helix</keyword>
<feature type="compositionally biased region" description="Polar residues" evidence="1">
    <location>
        <begin position="167"/>
        <end position="177"/>
    </location>
</feature>
<dbReference type="AlphaFoldDB" id="A0A0C3EAI0"/>
<dbReference type="InParanoid" id="A0A0C3EAI0"/>
<gene>
    <name evidence="3" type="ORF">SCLCIDRAFT_1208237</name>
</gene>
<evidence type="ECO:0000256" key="2">
    <source>
        <dbReference type="SAM" id="Phobius"/>
    </source>
</evidence>
<dbReference type="EMBL" id="KN822006">
    <property type="protein sequence ID" value="KIM69725.1"/>
    <property type="molecule type" value="Genomic_DNA"/>
</dbReference>
<feature type="region of interest" description="Disordered" evidence="1">
    <location>
        <begin position="217"/>
        <end position="242"/>
    </location>
</feature>
<feature type="compositionally biased region" description="Basic residues" evidence="1">
    <location>
        <begin position="232"/>
        <end position="242"/>
    </location>
</feature>
<name>A0A0C3EAI0_9AGAM</name>
<protein>
    <submittedName>
        <fullName evidence="3">Uncharacterized protein</fullName>
    </submittedName>
</protein>
<dbReference type="HOGENOM" id="CLU_072376_0_0_1"/>
<reference evidence="4" key="2">
    <citation type="submission" date="2015-01" db="EMBL/GenBank/DDBJ databases">
        <title>Evolutionary Origins and Diversification of the Mycorrhizal Mutualists.</title>
        <authorList>
            <consortium name="DOE Joint Genome Institute"/>
            <consortium name="Mycorrhizal Genomics Consortium"/>
            <person name="Kohler A."/>
            <person name="Kuo A."/>
            <person name="Nagy L.G."/>
            <person name="Floudas D."/>
            <person name="Copeland A."/>
            <person name="Barry K.W."/>
            <person name="Cichocki N."/>
            <person name="Veneault-Fourrey C."/>
            <person name="LaButti K."/>
            <person name="Lindquist E.A."/>
            <person name="Lipzen A."/>
            <person name="Lundell T."/>
            <person name="Morin E."/>
            <person name="Murat C."/>
            <person name="Riley R."/>
            <person name="Ohm R."/>
            <person name="Sun H."/>
            <person name="Tunlid A."/>
            <person name="Henrissat B."/>
            <person name="Grigoriev I.V."/>
            <person name="Hibbett D.S."/>
            <person name="Martin F."/>
        </authorList>
    </citation>
    <scope>NUCLEOTIDE SEQUENCE [LARGE SCALE GENOMIC DNA]</scope>
    <source>
        <strain evidence="4">Foug A</strain>
    </source>
</reference>
<keyword evidence="4" id="KW-1185">Reference proteome</keyword>
<feature type="transmembrane region" description="Helical" evidence="2">
    <location>
        <begin position="91"/>
        <end position="111"/>
    </location>
</feature>
<dbReference type="OrthoDB" id="2502792at2759"/>
<dbReference type="Proteomes" id="UP000053989">
    <property type="component" value="Unassembled WGS sequence"/>
</dbReference>
<accession>A0A0C3EAI0</accession>
<evidence type="ECO:0000256" key="1">
    <source>
        <dbReference type="SAM" id="MobiDB-lite"/>
    </source>
</evidence>
<keyword evidence="2" id="KW-0472">Membrane</keyword>
<feature type="compositionally biased region" description="Low complexity" evidence="1">
    <location>
        <begin position="144"/>
        <end position="155"/>
    </location>
</feature>
<feature type="transmembrane region" description="Helical" evidence="2">
    <location>
        <begin position="23"/>
        <end position="49"/>
    </location>
</feature>
<sequence>MEALPALLGPVLDYLSERLPPPLYSFVLSFLTHTIALLTALVTLVQSLVASKPWEWDAQAIVPPLISLLAAYLALHSLYRTTGWAIRTVFWFVKWGTILAVVSAGMGWYIATQNAGIALIPDLGGILLNVLNGDGWDTADARQSRSTTSQSSSRTNAKPRSKPWESFSKQHTWQYQEQHGDREEGIDARRIMSDIAAAANHLLVESQWWDAAKGAFAGATNRGQMEDDDRKKRGKKHREKSR</sequence>
<reference evidence="3 4" key="1">
    <citation type="submission" date="2014-04" db="EMBL/GenBank/DDBJ databases">
        <authorList>
            <consortium name="DOE Joint Genome Institute"/>
            <person name="Kuo A."/>
            <person name="Kohler A."/>
            <person name="Nagy L.G."/>
            <person name="Floudas D."/>
            <person name="Copeland A."/>
            <person name="Barry K.W."/>
            <person name="Cichocki N."/>
            <person name="Veneault-Fourrey C."/>
            <person name="LaButti K."/>
            <person name="Lindquist E.A."/>
            <person name="Lipzen A."/>
            <person name="Lundell T."/>
            <person name="Morin E."/>
            <person name="Murat C."/>
            <person name="Sun H."/>
            <person name="Tunlid A."/>
            <person name="Henrissat B."/>
            <person name="Grigoriev I.V."/>
            <person name="Hibbett D.S."/>
            <person name="Martin F."/>
            <person name="Nordberg H.P."/>
            <person name="Cantor M.N."/>
            <person name="Hua S.X."/>
        </authorList>
    </citation>
    <scope>NUCLEOTIDE SEQUENCE [LARGE SCALE GENOMIC DNA]</scope>
    <source>
        <strain evidence="3 4">Foug A</strain>
    </source>
</reference>
<proteinExistence type="predicted"/>